<gene>
    <name evidence="3" type="ORF">PYX00_001092</name>
</gene>
<proteinExistence type="predicted"/>
<reference evidence="3" key="1">
    <citation type="journal article" date="2024" name="Gigascience">
        <title>Chromosome-level genome of the poultry shaft louse Menopon gallinae provides insight into the host-switching and adaptive evolution of parasitic lice.</title>
        <authorList>
            <person name="Xu Y."/>
            <person name="Ma L."/>
            <person name="Liu S."/>
            <person name="Liang Y."/>
            <person name="Liu Q."/>
            <person name="He Z."/>
            <person name="Tian L."/>
            <person name="Duan Y."/>
            <person name="Cai W."/>
            <person name="Li H."/>
            <person name="Song F."/>
        </authorList>
    </citation>
    <scope>NUCLEOTIDE SEQUENCE</scope>
    <source>
        <strain evidence="3">Cailab_2023a</strain>
    </source>
</reference>
<feature type="region of interest" description="Disordered" evidence="1">
    <location>
        <begin position="160"/>
        <end position="191"/>
    </location>
</feature>
<sequence>MQRYLRIGFGPIPCSCEGLTCGCCSGINIQYYDFNQKACMNFTYDPYEFSLLINMLMNENSLFTQSFSGKNPPPACIPFSMPLLPQVNFCLKFFNLHTPGYNLFMCIDFETRIQSTPILVLHFDCMQMGVDGIQYHKPEDAEIPPIEESQEGAEIYDEVFEEGENKTSTAKPKTSVSPEKDAENPYEDEIC</sequence>
<accession>A0AAW2ICV4</accession>
<comment type="caution">
    <text evidence="3">The sequence shown here is derived from an EMBL/GenBank/DDBJ whole genome shotgun (WGS) entry which is preliminary data.</text>
</comment>
<dbReference type="AlphaFoldDB" id="A0AAW2ICV4"/>
<evidence type="ECO:0000313" key="3">
    <source>
        <dbReference type="EMBL" id="KAL0279562.1"/>
    </source>
</evidence>
<evidence type="ECO:0000259" key="2">
    <source>
        <dbReference type="Pfam" id="PF15998"/>
    </source>
</evidence>
<feature type="compositionally biased region" description="Polar residues" evidence="1">
    <location>
        <begin position="166"/>
        <end position="177"/>
    </location>
</feature>
<dbReference type="EMBL" id="JARGDH010000001">
    <property type="protein sequence ID" value="KAL0279562.1"/>
    <property type="molecule type" value="Genomic_DNA"/>
</dbReference>
<protein>
    <recommendedName>
        <fullName evidence="2">DUF4773 domain-containing protein</fullName>
    </recommendedName>
</protein>
<dbReference type="InterPro" id="IPR031941">
    <property type="entry name" value="DUF4773"/>
</dbReference>
<feature type="domain" description="DUF4773" evidence="2">
    <location>
        <begin position="13"/>
        <end position="132"/>
    </location>
</feature>
<organism evidence="3">
    <name type="scientific">Menopon gallinae</name>
    <name type="common">poultry shaft louse</name>
    <dbReference type="NCBI Taxonomy" id="328185"/>
    <lineage>
        <taxon>Eukaryota</taxon>
        <taxon>Metazoa</taxon>
        <taxon>Ecdysozoa</taxon>
        <taxon>Arthropoda</taxon>
        <taxon>Hexapoda</taxon>
        <taxon>Insecta</taxon>
        <taxon>Pterygota</taxon>
        <taxon>Neoptera</taxon>
        <taxon>Paraneoptera</taxon>
        <taxon>Psocodea</taxon>
        <taxon>Troctomorpha</taxon>
        <taxon>Phthiraptera</taxon>
        <taxon>Amblycera</taxon>
        <taxon>Menoponidae</taxon>
        <taxon>Menopon</taxon>
    </lineage>
</organism>
<dbReference type="PANTHER" id="PTHR36299">
    <property type="entry name" value="AGAP008005-PA"/>
    <property type="match status" value="1"/>
</dbReference>
<dbReference type="Pfam" id="PF15998">
    <property type="entry name" value="DUF4773"/>
    <property type="match status" value="1"/>
</dbReference>
<evidence type="ECO:0000256" key="1">
    <source>
        <dbReference type="SAM" id="MobiDB-lite"/>
    </source>
</evidence>
<name>A0AAW2ICV4_9NEOP</name>
<dbReference type="PANTHER" id="PTHR36299:SF1">
    <property type="entry name" value="DUF4773 DOMAIN-CONTAINING PROTEIN"/>
    <property type="match status" value="1"/>
</dbReference>